<dbReference type="CDD" id="cd03789">
    <property type="entry name" value="GT9_LPS_heptosyltransferase"/>
    <property type="match status" value="1"/>
</dbReference>
<dbReference type="AlphaFoldDB" id="A0A3D8IQ22"/>
<name>A0A3D8IQ22_9HELI</name>
<organism evidence="3 4">
    <name type="scientific">Helicobacter didelphidarum</name>
    <dbReference type="NCBI Taxonomy" id="2040648"/>
    <lineage>
        <taxon>Bacteria</taxon>
        <taxon>Pseudomonadati</taxon>
        <taxon>Campylobacterota</taxon>
        <taxon>Epsilonproteobacteria</taxon>
        <taxon>Campylobacterales</taxon>
        <taxon>Helicobacteraceae</taxon>
        <taxon>Helicobacter</taxon>
    </lineage>
</organism>
<dbReference type="OrthoDB" id="9797795at2"/>
<sequence>MNYVLVKLPNWLGDAVMLTPTISLLHTIYPQAKLVLVGNALSTSIFTTNDFIIKIFIDKSKEQRGFFKRLKATKKLAYDINLYLKEQNILQFDYAITTQNNFFSAFLLSKIFTRYSVGYGDKHFLGLRQFLLSNIIKFSSSRSPVCKHQVLSYVNLLLAVLPPDFFKKILESTTIDSIKKHPNYNPNASLVQNVLFTQTPELMLFTQITTKKPFDKKIVAISPGASYGISKMWLPQYFTEIIISFVKKGYSVRIYGAKSELKHNNTIYENAVKMLPLESPIENLSGKTNLQELINSLYECSLYIGNDSGTTHIAKALKIPSVIIFGSMPFAWCSPWSICTIKKQEEYYYIDNTIAVQKHLPCVPCKKKICPLQHHNCMKLITPDEILNLALSLQ</sequence>
<dbReference type="GO" id="GO:0005829">
    <property type="term" value="C:cytosol"/>
    <property type="evidence" value="ECO:0007669"/>
    <property type="project" value="TreeGrafter"/>
</dbReference>
<evidence type="ECO:0000256" key="1">
    <source>
        <dbReference type="ARBA" id="ARBA00022676"/>
    </source>
</evidence>
<dbReference type="Gene3D" id="3.40.50.2000">
    <property type="entry name" value="Glycogen Phosphorylase B"/>
    <property type="match status" value="2"/>
</dbReference>
<dbReference type="GO" id="GO:0008713">
    <property type="term" value="F:ADP-heptose-lipopolysaccharide heptosyltransferase activity"/>
    <property type="evidence" value="ECO:0007669"/>
    <property type="project" value="TreeGrafter"/>
</dbReference>
<keyword evidence="2" id="KW-0808">Transferase</keyword>
<keyword evidence="4" id="KW-1185">Reference proteome</keyword>
<gene>
    <name evidence="3" type="ORF">CQA53_02770</name>
</gene>
<comment type="caution">
    <text evidence="3">The sequence shown here is derived from an EMBL/GenBank/DDBJ whole genome shotgun (WGS) entry which is preliminary data.</text>
</comment>
<dbReference type="EMBL" id="NXLQ01000003">
    <property type="protein sequence ID" value="RDU66711.1"/>
    <property type="molecule type" value="Genomic_DNA"/>
</dbReference>
<dbReference type="SUPFAM" id="SSF53756">
    <property type="entry name" value="UDP-Glycosyltransferase/glycogen phosphorylase"/>
    <property type="match status" value="1"/>
</dbReference>
<dbReference type="InterPro" id="IPR051199">
    <property type="entry name" value="LPS_LOS_Heptosyltrfase"/>
</dbReference>
<accession>A0A3D8IQ22</accession>
<evidence type="ECO:0000256" key="2">
    <source>
        <dbReference type="ARBA" id="ARBA00022679"/>
    </source>
</evidence>
<dbReference type="InterPro" id="IPR002201">
    <property type="entry name" value="Glyco_trans_9"/>
</dbReference>
<reference evidence="3 4" key="1">
    <citation type="submission" date="2018-04" db="EMBL/GenBank/DDBJ databases">
        <title>Novel Campyloabacter and Helicobacter Species and Strains.</title>
        <authorList>
            <person name="Mannion A.J."/>
            <person name="Shen Z."/>
            <person name="Fox J.G."/>
        </authorList>
    </citation>
    <scope>NUCLEOTIDE SEQUENCE [LARGE SCALE GENOMIC DNA]</scope>
    <source>
        <strain evidence="3 4">MIT 17-337</strain>
    </source>
</reference>
<evidence type="ECO:0000313" key="4">
    <source>
        <dbReference type="Proteomes" id="UP000256379"/>
    </source>
</evidence>
<dbReference type="PANTHER" id="PTHR30160:SF7">
    <property type="entry name" value="ADP-HEPTOSE--LPS HEPTOSYLTRANSFERASE 2"/>
    <property type="match status" value="1"/>
</dbReference>
<dbReference type="Pfam" id="PF01075">
    <property type="entry name" value="Glyco_transf_9"/>
    <property type="match status" value="1"/>
</dbReference>
<protein>
    <recommendedName>
        <fullName evidence="5">Lipopolysaccharide heptosyltransferase II</fullName>
    </recommendedName>
</protein>
<evidence type="ECO:0008006" key="5">
    <source>
        <dbReference type="Google" id="ProtNLM"/>
    </source>
</evidence>
<evidence type="ECO:0000313" key="3">
    <source>
        <dbReference type="EMBL" id="RDU66711.1"/>
    </source>
</evidence>
<proteinExistence type="predicted"/>
<dbReference type="Proteomes" id="UP000256379">
    <property type="component" value="Unassembled WGS sequence"/>
</dbReference>
<dbReference type="GO" id="GO:0009244">
    <property type="term" value="P:lipopolysaccharide core region biosynthetic process"/>
    <property type="evidence" value="ECO:0007669"/>
    <property type="project" value="TreeGrafter"/>
</dbReference>
<dbReference type="RefSeq" id="WP_115542497.1">
    <property type="nucleotide sequence ID" value="NZ_NXLQ01000003.1"/>
</dbReference>
<dbReference type="PANTHER" id="PTHR30160">
    <property type="entry name" value="TETRAACYLDISACCHARIDE 4'-KINASE-RELATED"/>
    <property type="match status" value="1"/>
</dbReference>
<keyword evidence="1" id="KW-0328">Glycosyltransferase</keyword>